<dbReference type="Proteomes" id="UP001596540">
    <property type="component" value="Unassembled WGS sequence"/>
</dbReference>
<reference evidence="3" key="1">
    <citation type="journal article" date="2019" name="Int. J. Syst. Evol. Microbiol.">
        <title>The Global Catalogue of Microorganisms (GCM) 10K type strain sequencing project: providing services to taxonomists for standard genome sequencing and annotation.</title>
        <authorList>
            <consortium name="The Broad Institute Genomics Platform"/>
            <consortium name="The Broad Institute Genome Sequencing Center for Infectious Disease"/>
            <person name="Wu L."/>
            <person name="Ma J."/>
        </authorList>
    </citation>
    <scope>NUCLEOTIDE SEQUENCE [LARGE SCALE GENOMIC DNA]</scope>
    <source>
        <strain evidence="3">CGMCC 4.7382</strain>
    </source>
</reference>
<dbReference type="InterPro" id="IPR021414">
    <property type="entry name" value="DUF3054"/>
</dbReference>
<evidence type="ECO:0000313" key="3">
    <source>
        <dbReference type="Proteomes" id="UP001596540"/>
    </source>
</evidence>
<dbReference type="EMBL" id="JBHTBH010000001">
    <property type="protein sequence ID" value="MFC7326805.1"/>
    <property type="molecule type" value="Genomic_DNA"/>
</dbReference>
<dbReference type="RefSeq" id="WP_379868715.1">
    <property type="nucleotide sequence ID" value="NZ_JBHTBH010000001.1"/>
</dbReference>
<keyword evidence="1" id="KW-1133">Transmembrane helix</keyword>
<evidence type="ECO:0000313" key="2">
    <source>
        <dbReference type="EMBL" id="MFC7326805.1"/>
    </source>
</evidence>
<gene>
    <name evidence="2" type="ORF">ACFQRF_03535</name>
</gene>
<feature type="transmembrane region" description="Helical" evidence="1">
    <location>
        <begin position="66"/>
        <end position="83"/>
    </location>
</feature>
<keyword evidence="1" id="KW-0812">Transmembrane</keyword>
<accession>A0ABW2KCQ6</accession>
<sequence>MRLFPAALLDLLCVAAFVLIGRSSHGEENALLGFLGTAWPFTAALAAGWLVTLAWRAPARPLRTGVGVWAATVAGGMVLRVLSGDGAPLSFVIVTSIFLGATLVGWRAVAHLVTRRRDRRPVAG</sequence>
<feature type="transmembrane region" description="Helical" evidence="1">
    <location>
        <begin position="36"/>
        <end position="54"/>
    </location>
</feature>
<comment type="caution">
    <text evidence="2">The sequence shown here is derived from an EMBL/GenBank/DDBJ whole genome shotgun (WGS) entry which is preliminary data.</text>
</comment>
<keyword evidence="3" id="KW-1185">Reference proteome</keyword>
<organism evidence="2 3">
    <name type="scientific">Marinactinospora rubrisoli</name>
    <dbReference type="NCBI Taxonomy" id="2715399"/>
    <lineage>
        <taxon>Bacteria</taxon>
        <taxon>Bacillati</taxon>
        <taxon>Actinomycetota</taxon>
        <taxon>Actinomycetes</taxon>
        <taxon>Streptosporangiales</taxon>
        <taxon>Nocardiopsidaceae</taxon>
        <taxon>Marinactinospora</taxon>
    </lineage>
</organism>
<protein>
    <submittedName>
        <fullName evidence="2">DUF3054 domain-containing protein</fullName>
    </submittedName>
</protein>
<proteinExistence type="predicted"/>
<evidence type="ECO:0000256" key="1">
    <source>
        <dbReference type="SAM" id="Phobius"/>
    </source>
</evidence>
<feature type="transmembrane region" description="Helical" evidence="1">
    <location>
        <begin position="89"/>
        <end position="110"/>
    </location>
</feature>
<keyword evidence="1" id="KW-0472">Membrane</keyword>
<name>A0ABW2KCQ6_9ACTN</name>
<dbReference type="Pfam" id="PF11255">
    <property type="entry name" value="DUF3054"/>
    <property type="match status" value="1"/>
</dbReference>